<proteinExistence type="predicted"/>
<name>A0ACC1P8I1_9PEZI</name>
<dbReference type="EMBL" id="JAPDGR010000729">
    <property type="protein sequence ID" value="KAJ2987870.1"/>
    <property type="molecule type" value="Genomic_DNA"/>
</dbReference>
<dbReference type="Proteomes" id="UP001143856">
    <property type="component" value="Unassembled WGS sequence"/>
</dbReference>
<evidence type="ECO:0000313" key="1">
    <source>
        <dbReference type="EMBL" id="KAJ2987870.1"/>
    </source>
</evidence>
<organism evidence="1 2">
    <name type="scientific">Xylaria curta</name>
    <dbReference type="NCBI Taxonomy" id="42375"/>
    <lineage>
        <taxon>Eukaryota</taxon>
        <taxon>Fungi</taxon>
        <taxon>Dikarya</taxon>
        <taxon>Ascomycota</taxon>
        <taxon>Pezizomycotina</taxon>
        <taxon>Sordariomycetes</taxon>
        <taxon>Xylariomycetidae</taxon>
        <taxon>Xylariales</taxon>
        <taxon>Xylariaceae</taxon>
        <taxon>Xylaria</taxon>
    </lineage>
</organism>
<reference evidence="1" key="1">
    <citation type="submission" date="2022-10" db="EMBL/GenBank/DDBJ databases">
        <title>Genome Sequence of Xylaria curta.</title>
        <authorList>
            <person name="Buettner E."/>
        </authorList>
    </citation>
    <scope>NUCLEOTIDE SEQUENCE</scope>
    <source>
        <strain evidence="1">Babe10</strain>
    </source>
</reference>
<sequence>MRRTLFRLAQSRPPNPHFPTQLPPVDLRILSPLGDPTVKIEPSRHVLSVFKEHDIFFPSFLKRIPRPKLLPNPYKLSVFVSQKHCVEVKSMKYFDKLEHPFAKSLQDIYIEKTKTPLWLAFFTVGGGSFPSQVSRRKIAHAVRDALAAAGYDRFGRRVPVDGEPSPIVDLYGTLQVTSHDPLAVCNAKFVDLVEQAKHIVLQIEIMLQRGKDGLHREKEPDQKKRRARDEPKGASRPVKKDKWAVRPKK</sequence>
<accession>A0ACC1P8I1</accession>
<keyword evidence="2" id="KW-1185">Reference proteome</keyword>
<comment type="caution">
    <text evidence="1">The sequence shown here is derived from an EMBL/GenBank/DDBJ whole genome shotgun (WGS) entry which is preliminary data.</text>
</comment>
<protein>
    <submittedName>
        <fullName evidence="1">Uncharacterized protein</fullName>
    </submittedName>
</protein>
<evidence type="ECO:0000313" key="2">
    <source>
        <dbReference type="Proteomes" id="UP001143856"/>
    </source>
</evidence>
<gene>
    <name evidence="1" type="ORF">NUW58_g4277</name>
</gene>